<dbReference type="AlphaFoldDB" id="U2PMB1"/>
<name>U2PMB1_LEPWF</name>
<comment type="caution">
    <text evidence="2">The sequence shown here is derived from an EMBL/GenBank/DDBJ whole genome shotgun (WGS) entry which is preliminary data.</text>
</comment>
<dbReference type="Pfam" id="PF13274">
    <property type="entry name" value="SocA_Panacea"/>
    <property type="match status" value="1"/>
</dbReference>
<evidence type="ECO:0000313" key="3">
    <source>
        <dbReference type="Proteomes" id="UP000016626"/>
    </source>
</evidence>
<protein>
    <recommendedName>
        <fullName evidence="1">Antitoxin SocA-like Panacea domain-containing protein</fullName>
    </recommendedName>
</protein>
<dbReference type="Proteomes" id="UP000016626">
    <property type="component" value="Unassembled WGS sequence"/>
</dbReference>
<gene>
    <name evidence="2" type="ORF">HMPREF9015_01058</name>
</gene>
<dbReference type="EMBL" id="AWVM01000056">
    <property type="protein sequence ID" value="ERK51675.1"/>
    <property type="molecule type" value="Genomic_DNA"/>
</dbReference>
<organism evidence="2 3">
    <name type="scientific">Leptotrichia wadei (strain F0279)</name>
    <dbReference type="NCBI Taxonomy" id="888055"/>
    <lineage>
        <taxon>Bacteria</taxon>
        <taxon>Fusobacteriati</taxon>
        <taxon>Fusobacteriota</taxon>
        <taxon>Fusobacteriia</taxon>
        <taxon>Fusobacteriales</taxon>
        <taxon>Leptotrichiaceae</taxon>
        <taxon>Leptotrichia</taxon>
    </lineage>
</organism>
<dbReference type="eggNOG" id="COG3600">
    <property type="taxonomic scope" value="Bacteria"/>
</dbReference>
<dbReference type="HOGENOM" id="CLU_110683_3_0_0"/>
<feature type="domain" description="Antitoxin SocA-like Panacea" evidence="1">
    <location>
        <begin position="36"/>
        <end position="121"/>
    </location>
</feature>
<evidence type="ECO:0000259" key="1">
    <source>
        <dbReference type="Pfam" id="PF13274"/>
    </source>
</evidence>
<sequence>MRTRGGSDMEKIINVAQYIFNEYKRVTGEIIDEMKLQKLLYFSQRETIAILNEPLFNETFEGWKYGPVSREVRTSYTTDGINYETEDIKSESKYIINNVIQEYGALASWKLSALTHKEISWLNSRKGLKKEENGRIKIQTEDIREDAKKVRPYDYVWDMYYDEFDDYEAVV</sequence>
<proteinExistence type="predicted"/>
<accession>U2PMB1</accession>
<dbReference type="PATRIC" id="fig|888055.3.peg.1014"/>
<dbReference type="InterPro" id="IPR025272">
    <property type="entry name" value="SocA_Panacea"/>
</dbReference>
<reference evidence="2 3" key="1">
    <citation type="submission" date="2013-06" db="EMBL/GenBank/DDBJ databases">
        <authorList>
            <person name="Weinstock G."/>
            <person name="Sodergren E."/>
            <person name="Lobos E.A."/>
            <person name="Fulton L."/>
            <person name="Fulton R."/>
            <person name="Courtney L."/>
            <person name="Fronick C."/>
            <person name="O'Laughlin M."/>
            <person name="Godfrey J."/>
            <person name="Wilson R.M."/>
            <person name="Miner T."/>
            <person name="Farmer C."/>
            <person name="Delehaunty K."/>
            <person name="Cordes M."/>
            <person name="Minx P."/>
            <person name="Tomlinson C."/>
            <person name="Chen J."/>
            <person name="Wollam A."/>
            <person name="Pepin K.H."/>
            <person name="Bhonagiri V."/>
            <person name="Zhang X."/>
            <person name="Warren W."/>
            <person name="Mitreva M."/>
            <person name="Mardis E.R."/>
            <person name="Wilson R.K."/>
        </authorList>
    </citation>
    <scope>NUCLEOTIDE SEQUENCE [LARGE SCALE GENOMIC DNA]</scope>
    <source>
        <strain evidence="2 3">F0279</strain>
    </source>
</reference>
<evidence type="ECO:0000313" key="2">
    <source>
        <dbReference type="EMBL" id="ERK51675.1"/>
    </source>
</evidence>